<dbReference type="EMBL" id="FQZS01000007">
    <property type="protein sequence ID" value="SHI73842.1"/>
    <property type="molecule type" value="Genomic_DNA"/>
</dbReference>
<accession>A0A1M6DKW2</accession>
<protein>
    <submittedName>
        <fullName evidence="1">Uncharacterized protein</fullName>
    </submittedName>
</protein>
<organism evidence="1 2">
    <name type="scientific">Lutispora thermophila DSM 19022</name>
    <dbReference type="NCBI Taxonomy" id="1122184"/>
    <lineage>
        <taxon>Bacteria</taxon>
        <taxon>Bacillati</taxon>
        <taxon>Bacillota</taxon>
        <taxon>Clostridia</taxon>
        <taxon>Lutisporales</taxon>
        <taxon>Lutisporaceae</taxon>
        <taxon>Lutispora</taxon>
    </lineage>
</organism>
<evidence type="ECO:0000313" key="2">
    <source>
        <dbReference type="Proteomes" id="UP000184442"/>
    </source>
</evidence>
<name>A0A1M6DKW2_9FIRM</name>
<dbReference type="Proteomes" id="UP000184442">
    <property type="component" value="Unassembled WGS sequence"/>
</dbReference>
<evidence type="ECO:0000313" key="1">
    <source>
        <dbReference type="EMBL" id="SHI73842.1"/>
    </source>
</evidence>
<proteinExistence type="predicted"/>
<dbReference type="RefSeq" id="WP_175548369.1">
    <property type="nucleotide sequence ID" value="NZ_FQZS01000007.1"/>
</dbReference>
<sequence length="45" mass="4957">MDQKNLPNVLPDGALKAVSHSDLVMAKLKNDAKPKRDVLDNDVNK</sequence>
<reference evidence="1 2" key="1">
    <citation type="submission" date="2016-11" db="EMBL/GenBank/DDBJ databases">
        <authorList>
            <person name="Jaros S."/>
            <person name="Januszkiewicz K."/>
            <person name="Wedrychowicz H."/>
        </authorList>
    </citation>
    <scope>NUCLEOTIDE SEQUENCE [LARGE SCALE GENOMIC DNA]</scope>
    <source>
        <strain evidence="1 2">DSM 19022</strain>
    </source>
</reference>
<dbReference type="STRING" id="1122184.SAMN02745176_01161"/>
<gene>
    <name evidence="1" type="ORF">SAMN02745176_01161</name>
</gene>
<dbReference type="AlphaFoldDB" id="A0A1M6DKW2"/>
<keyword evidence="2" id="KW-1185">Reference proteome</keyword>